<dbReference type="InterPro" id="IPR007138">
    <property type="entry name" value="ABM_dom"/>
</dbReference>
<keyword evidence="3" id="KW-1185">Reference proteome</keyword>
<dbReference type="RefSeq" id="WP_092177395.1">
    <property type="nucleotide sequence ID" value="NZ_FNZH01000007.1"/>
</dbReference>
<dbReference type="InterPro" id="IPR011008">
    <property type="entry name" value="Dimeric_a/b-barrel"/>
</dbReference>
<accession>A0A1H7AGV9</accession>
<dbReference type="PROSITE" id="PS51725">
    <property type="entry name" value="ABM"/>
    <property type="match status" value="1"/>
</dbReference>
<name>A0A1H7AGV9_9BACT</name>
<proteinExistence type="predicted"/>
<evidence type="ECO:0000313" key="3">
    <source>
        <dbReference type="Proteomes" id="UP000199403"/>
    </source>
</evidence>
<dbReference type="Proteomes" id="UP000199403">
    <property type="component" value="Unassembled WGS sequence"/>
</dbReference>
<dbReference type="Gene3D" id="3.30.70.100">
    <property type="match status" value="1"/>
</dbReference>
<dbReference type="STRING" id="1416801.SAMN05192553_10724"/>
<dbReference type="OrthoDB" id="165368at2"/>
<dbReference type="Pfam" id="PF03992">
    <property type="entry name" value="ABM"/>
    <property type="match status" value="1"/>
</dbReference>
<dbReference type="SUPFAM" id="SSF54909">
    <property type="entry name" value="Dimeric alpha+beta barrel"/>
    <property type="match status" value="1"/>
</dbReference>
<gene>
    <name evidence="2" type="ORF">SAMN05192553_10724</name>
</gene>
<keyword evidence="2" id="KW-0503">Monooxygenase</keyword>
<dbReference type="EMBL" id="FNZH01000007">
    <property type="protein sequence ID" value="SEJ64578.1"/>
    <property type="molecule type" value="Genomic_DNA"/>
</dbReference>
<feature type="domain" description="ABM" evidence="1">
    <location>
        <begin position="4"/>
        <end position="96"/>
    </location>
</feature>
<protein>
    <submittedName>
        <fullName evidence="2">Quinol monooxygenase YgiN</fullName>
    </submittedName>
</protein>
<evidence type="ECO:0000259" key="1">
    <source>
        <dbReference type="PROSITE" id="PS51725"/>
    </source>
</evidence>
<evidence type="ECO:0000313" key="2">
    <source>
        <dbReference type="EMBL" id="SEJ64578.1"/>
    </source>
</evidence>
<reference evidence="3" key="1">
    <citation type="submission" date="2016-10" db="EMBL/GenBank/DDBJ databases">
        <authorList>
            <person name="Varghese N."/>
            <person name="Submissions S."/>
        </authorList>
    </citation>
    <scope>NUCLEOTIDE SEQUENCE [LARGE SCALE GENOMIC DNA]</scope>
    <source>
        <strain evidence="3">IBRC-M 10761</strain>
    </source>
</reference>
<sequence>MNQYLLNGKLTAKPGHQDALAAILLQASHLVATAKGCRLYVIGTDKADSHSVYVTEIWDSKEDHDQSLNVEGVRELIMKAMPLLDGPPAKGQELEIIGGAGV</sequence>
<dbReference type="GO" id="GO:0004497">
    <property type="term" value="F:monooxygenase activity"/>
    <property type="evidence" value="ECO:0007669"/>
    <property type="project" value="UniProtKB-KW"/>
</dbReference>
<keyword evidence="2" id="KW-0560">Oxidoreductase</keyword>
<organism evidence="2 3">
    <name type="scientific">Cyclobacterium xiamenense</name>
    <dbReference type="NCBI Taxonomy" id="1297121"/>
    <lineage>
        <taxon>Bacteria</taxon>
        <taxon>Pseudomonadati</taxon>
        <taxon>Bacteroidota</taxon>
        <taxon>Cytophagia</taxon>
        <taxon>Cytophagales</taxon>
        <taxon>Cyclobacteriaceae</taxon>
        <taxon>Cyclobacterium</taxon>
    </lineage>
</organism>
<dbReference type="AlphaFoldDB" id="A0A1H7AGV9"/>